<organism evidence="5 6">
    <name type="scientific">Natronorubrum sediminis</name>
    <dbReference type="NCBI Taxonomy" id="640943"/>
    <lineage>
        <taxon>Archaea</taxon>
        <taxon>Methanobacteriati</taxon>
        <taxon>Methanobacteriota</taxon>
        <taxon>Stenosarchaea group</taxon>
        <taxon>Halobacteria</taxon>
        <taxon>Halobacteriales</taxon>
        <taxon>Natrialbaceae</taxon>
        <taxon>Natronorubrum</taxon>
    </lineage>
</organism>
<dbReference type="PANTHER" id="PTHR34236:SF1">
    <property type="entry name" value="DIMETHYL SULFOXIDE REDUCTASE TRANSCRIPTIONAL ACTIVATOR"/>
    <property type="match status" value="1"/>
</dbReference>
<dbReference type="OrthoDB" id="156233at2157"/>
<accession>A0A1H6FPI1</accession>
<protein>
    <submittedName>
        <fullName evidence="5">Predicted DNA binding protein, contains HTH domain</fullName>
    </submittedName>
</protein>
<dbReference type="Pfam" id="PF15915">
    <property type="entry name" value="BAT"/>
    <property type="match status" value="1"/>
</dbReference>
<dbReference type="Pfam" id="PF04967">
    <property type="entry name" value="HTH_10"/>
    <property type="match status" value="1"/>
</dbReference>
<dbReference type="AlphaFoldDB" id="A0A1H6FPI1"/>
<evidence type="ECO:0000256" key="1">
    <source>
        <dbReference type="ARBA" id="ARBA00023015"/>
    </source>
</evidence>
<keyword evidence="1" id="KW-0805">Transcription regulation</keyword>
<feature type="domain" description="HTH bat-type" evidence="3">
    <location>
        <begin position="155"/>
        <end position="206"/>
    </location>
</feature>
<reference evidence="6" key="1">
    <citation type="submission" date="2016-10" db="EMBL/GenBank/DDBJ databases">
        <authorList>
            <person name="Varghese N."/>
            <person name="Submissions S."/>
        </authorList>
    </citation>
    <scope>NUCLEOTIDE SEQUENCE [LARGE SCALE GENOMIC DNA]</scope>
    <source>
        <strain evidence="6">CGMCC 1.8981</strain>
    </source>
</reference>
<keyword evidence="2" id="KW-0804">Transcription</keyword>
<gene>
    <name evidence="5" type="ORF">SAMN04487967_0502</name>
</gene>
<sequence>MGFIAEIQLVHDNLALAPTIARYPDVTFRREYEETTDDETFQFVSVFSDEYETLESAMETDHTVSNPTRVATFENRAIYRMTRETDLEIVPPRCAESGVFVFTITSGERGWIARVHLPDRETLSAFRAWSRERNMSFRVTQLYDLSASDAGTYFLTEQQHEILLMAYYTGYFDIPRGITQDGLADRLNVSDSAVSQRIRRAVSELIGATLEDDRTPYMRI</sequence>
<evidence type="ECO:0000256" key="2">
    <source>
        <dbReference type="ARBA" id="ARBA00023163"/>
    </source>
</evidence>
<dbReference type="InterPro" id="IPR031803">
    <property type="entry name" value="BAT_GAF/HTH-assoc"/>
</dbReference>
<evidence type="ECO:0000313" key="6">
    <source>
        <dbReference type="Proteomes" id="UP000199112"/>
    </source>
</evidence>
<proteinExistence type="predicted"/>
<dbReference type="EMBL" id="FNWL01000001">
    <property type="protein sequence ID" value="SEH11763.1"/>
    <property type="molecule type" value="Genomic_DNA"/>
</dbReference>
<evidence type="ECO:0000259" key="3">
    <source>
        <dbReference type="Pfam" id="PF04967"/>
    </source>
</evidence>
<evidence type="ECO:0000313" key="5">
    <source>
        <dbReference type="EMBL" id="SEH11763.1"/>
    </source>
</evidence>
<dbReference type="Proteomes" id="UP000199112">
    <property type="component" value="Unassembled WGS sequence"/>
</dbReference>
<dbReference type="PANTHER" id="PTHR34236">
    <property type="entry name" value="DIMETHYL SULFOXIDE REDUCTASE TRANSCRIPTIONAL ACTIVATOR"/>
    <property type="match status" value="1"/>
</dbReference>
<evidence type="ECO:0000259" key="4">
    <source>
        <dbReference type="Pfam" id="PF15915"/>
    </source>
</evidence>
<dbReference type="RefSeq" id="WP_090504665.1">
    <property type="nucleotide sequence ID" value="NZ_FNWL01000001.1"/>
</dbReference>
<dbReference type="SUPFAM" id="SSF88659">
    <property type="entry name" value="Sigma3 and sigma4 domains of RNA polymerase sigma factors"/>
    <property type="match status" value="1"/>
</dbReference>
<name>A0A1H6FPI1_9EURY</name>
<keyword evidence="6" id="KW-1185">Reference proteome</keyword>
<dbReference type="InterPro" id="IPR013324">
    <property type="entry name" value="RNA_pol_sigma_r3/r4-like"/>
</dbReference>
<dbReference type="InterPro" id="IPR007050">
    <property type="entry name" value="HTH_bacterioopsin"/>
</dbReference>
<feature type="domain" description="Bacterioopsin transcriptional activator GAF and HTH associated" evidence="4">
    <location>
        <begin position="34"/>
        <end position="129"/>
    </location>
</feature>